<name>A0A8H7KLG0_AGABI</name>
<evidence type="ECO:0008006" key="4">
    <source>
        <dbReference type="Google" id="ProtNLM"/>
    </source>
</evidence>
<evidence type="ECO:0000313" key="2">
    <source>
        <dbReference type="EMBL" id="KAF7785005.1"/>
    </source>
</evidence>
<sequence length="75" mass="8345">MAGSASQNSSFLLTWILCLWCSRAIRVEPAGETISGTKDKRGNKIGSLILYVLFLTDARPTTKRDQKLRVEMGRS</sequence>
<comment type="caution">
    <text evidence="2">The sequence shown here is derived from an EMBL/GenBank/DDBJ whole genome shotgun (WGS) entry which is preliminary data.</text>
</comment>
<dbReference type="EMBL" id="JABXXO010000001">
    <property type="protein sequence ID" value="KAF7785005.1"/>
    <property type="molecule type" value="Genomic_DNA"/>
</dbReference>
<dbReference type="Proteomes" id="UP000629468">
    <property type="component" value="Unassembled WGS sequence"/>
</dbReference>
<gene>
    <name evidence="2" type="ORF">Agabi119p4_1170</name>
</gene>
<dbReference type="AlphaFoldDB" id="A0A8H7KLG0"/>
<reference evidence="2 3" key="1">
    <citation type="journal article" name="Sci. Rep.">
        <title>Telomere-to-telomere assembled and centromere annotated genomes of the two main subspecies of the button mushroom Agaricus bisporus reveal especially polymorphic chromosome ends.</title>
        <authorList>
            <person name="Sonnenberg A.S.M."/>
            <person name="Sedaghat-Telgerd N."/>
            <person name="Lavrijssen B."/>
            <person name="Ohm R.A."/>
            <person name="Hendrickx P.M."/>
            <person name="Scholtmeijer K."/>
            <person name="Baars J.J.P."/>
            <person name="van Peer A."/>
        </authorList>
    </citation>
    <scope>NUCLEOTIDE SEQUENCE [LARGE SCALE GENOMIC DNA]</scope>
    <source>
        <strain evidence="2 3">H119_p4</strain>
    </source>
</reference>
<keyword evidence="1" id="KW-0732">Signal</keyword>
<evidence type="ECO:0000256" key="1">
    <source>
        <dbReference type="SAM" id="SignalP"/>
    </source>
</evidence>
<feature type="chain" id="PRO_5034477722" description="Secreted protein" evidence="1">
    <location>
        <begin position="25"/>
        <end position="75"/>
    </location>
</feature>
<protein>
    <recommendedName>
        <fullName evidence="4">Secreted protein</fullName>
    </recommendedName>
</protein>
<proteinExistence type="predicted"/>
<feature type="signal peptide" evidence="1">
    <location>
        <begin position="1"/>
        <end position="24"/>
    </location>
</feature>
<evidence type="ECO:0000313" key="3">
    <source>
        <dbReference type="Proteomes" id="UP000629468"/>
    </source>
</evidence>
<organism evidence="2 3">
    <name type="scientific">Agaricus bisporus var. burnettii</name>
    <dbReference type="NCBI Taxonomy" id="192524"/>
    <lineage>
        <taxon>Eukaryota</taxon>
        <taxon>Fungi</taxon>
        <taxon>Dikarya</taxon>
        <taxon>Basidiomycota</taxon>
        <taxon>Agaricomycotina</taxon>
        <taxon>Agaricomycetes</taxon>
        <taxon>Agaricomycetidae</taxon>
        <taxon>Agaricales</taxon>
        <taxon>Agaricineae</taxon>
        <taxon>Agaricaceae</taxon>
        <taxon>Agaricus</taxon>
    </lineage>
</organism>
<accession>A0A8H7KLG0</accession>